<sequence>MMYRWMMQIPYSMKNALHLSRSSHSAFPARNTSGEALNNGAN</sequence>
<gene>
    <name evidence="2" type="ORF">ABT39_MTgene3992</name>
</gene>
<organism evidence="2">
    <name type="scientific">Picea glauca</name>
    <name type="common">White spruce</name>
    <name type="synonym">Pinus glauca</name>
    <dbReference type="NCBI Taxonomy" id="3330"/>
    <lineage>
        <taxon>Eukaryota</taxon>
        <taxon>Viridiplantae</taxon>
        <taxon>Streptophyta</taxon>
        <taxon>Embryophyta</taxon>
        <taxon>Tracheophyta</taxon>
        <taxon>Spermatophyta</taxon>
        <taxon>Pinopsida</taxon>
        <taxon>Pinidae</taxon>
        <taxon>Conifers I</taxon>
        <taxon>Pinales</taxon>
        <taxon>Pinaceae</taxon>
        <taxon>Picea</taxon>
    </lineage>
</organism>
<dbReference type="EMBL" id="LKAM01000003">
    <property type="protein sequence ID" value="KUM49443.1"/>
    <property type="molecule type" value="Genomic_DNA"/>
</dbReference>
<comment type="caution">
    <text evidence="2">The sequence shown here is derived from an EMBL/GenBank/DDBJ whole genome shotgun (WGS) entry which is preliminary data.</text>
</comment>
<reference evidence="2" key="1">
    <citation type="journal article" date="2015" name="Genome Biol. Evol.">
        <title>Organellar Genomes of White Spruce (Picea glauca): Assembly and Annotation.</title>
        <authorList>
            <person name="Jackman S.D."/>
            <person name="Warren R.L."/>
            <person name="Gibb E.A."/>
            <person name="Vandervalk B.P."/>
            <person name="Mohamadi H."/>
            <person name="Chu J."/>
            <person name="Raymond A."/>
            <person name="Pleasance S."/>
            <person name="Coope R."/>
            <person name="Wildung M.R."/>
            <person name="Ritland C.E."/>
            <person name="Bousquet J."/>
            <person name="Jones S.J."/>
            <person name="Bohlmann J."/>
            <person name="Birol I."/>
        </authorList>
    </citation>
    <scope>NUCLEOTIDE SEQUENCE [LARGE SCALE GENOMIC DNA]</scope>
    <source>
        <tissue evidence="2">Flushing bud</tissue>
    </source>
</reference>
<keyword evidence="2" id="KW-0496">Mitochondrion</keyword>
<feature type="region of interest" description="Disordered" evidence="1">
    <location>
        <begin position="23"/>
        <end position="42"/>
    </location>
</feature>
<name>A0A117NI58_PICGL</name>
<geneLocation type="mitochondrion" evidence="2"/>
<evidence type="ECO:0000256" key="1">
    <source>
        <dbReference type="SAM" id="MobiDB-lite"/>
    </source>
</evidence>
<proteinExistence type="predicted"/>
<accession>A0A117NI58</accession>
<dbReference type="AlphaFoldDB" id="A0A117NI58"/>
<protein>
    <submittedName>
        <fullName evidence="2">Uncharacterized protein</fullName>
    </submittedName>
</protein>
<evidence type="ECO:0000313" key="2">
    <source>
        <dbReference type="EMBL" id="KUM49443.1"/>
    </source>
</evidence>